<evidence type="ECO:0000313" key="6">
    <source>
        <dbReference type="Proteomes" id="UP000001593"/>
    </source>
</evidence>
<dbReference type="SUPFAM" id="SSF110221">
    <property type="entry name" value="AbfB domain"/>
    <property type="match status" value="1"/>
</dbReference>
<feature type="domain" description="PA14" evidence="4">
    <location>
        <begin position="41"/>
        <end position="199"/>
    </location>
</feature>
<dbReference type="InterPro" id="IPR036195">
    <property type="entry name" value="AbfB_ABD_sf"/>
</dbReference>
<dbReference type="GO" id="GO:0046373">
    <property type="term" value="P:L-arabinose metabolic process"/>
    <property type="evidence" value="ECO:0007669"/>
    <property type="project" value="InterPro"/>
</dbReference>
<reference evidence="5 6" key="1">
    <citation type="journal article" date="2007" name="Science">
        <title>Sea anemone genome reveals ancestral eumetazoan gene repertoire and genomic organization.</title>
        <authorList>
            <person name="Putnam N.H."/>
            <person name="Srivastava M."/>
            <person name="Hellsten U."/>
            <person name="Dirks B."/>
            <person name="Chapman J."/>
            <person name="Salamov A."/>
            <person name="Terry A."/>
            <person name="Shapiro H."/>
            <person name="Lindquist E."/>
            <person name="Kapitonov V.V."/>
            <person name="Jurka J."/>
            <person name="Genikhovich G."/>
            <person name="Grigoriev I.V."/>
            <person name="Lucas S.M."/>
            <person name="Steele R.E."/>
            <person name="Finnerty J.R."/>
            <person name="Technau U."/>
            <person name="Martindale M.Q."/>
            <person name="Rokhsar D.S."/>
        </authorList>
    </citation>
    <scope>NUCLEOTIDE SEQUENCE [LARGE SCALE GENOMIC DNA]</scope>
    <source>
        <strain evidence="6">CH2 X CH6</strain>
    </source>
</reference>
<accession>A7SW08</accession>
<dbReference type="AlphaFoldDB" id="A7SW08"/>
<keyword evidence="6" id="KW-1185">Reference proteome</keyword>
<proteinExistence type="predicted"/>
<dbReference type="InterPro" id="IPR037524">
    <property type="entry name" value="PA14/GLEYA"/>
</dbReference>
<evidence type="ECO:0000256" key="1">
    <source>
        <dbReference type="ARBA" id="ARBA00022729"/>
    </source>
</evidence>
<dbReference type="OMA" id="NAKENCK"/>
<sequence>MFRNGARISTLLSNYNILLAILCVSNAFTEQGPEPFAPGVTSRHGVFIEKWDGVDTYDIETLLKDPRYPNLPTWSGYSSSFTQPENWGENFGTRIRTYFVPQQSGSHIFYLSSNNEGKLFLSKDESPLHKSMIACILEERFVDPMVFNKYTEQTAWPIQLAQGKVYYMEALMKEYYGDDHFMIAVKTPDGKFYAPIPSQFLWTGLPPLSVKSATAQIELMKVAARAGARAGANAGESAASRSGARAGAAAGAAAGAEGGAKAGAEAAAKAARRVMNKAINLALKAYSGPGQVINIHLNKYGFTAGSYRGRESAALLNGIISSGSAGPIGGSSAAVSGSSGIAIGGFPPGTAVEANGGNTASSNKGVASSNKGTSLINTGRASSNTGGISSNLGVASTNKEGASSTETSPSMSRLKPASPPVFTALLPDGTTMEQKIHLGGHRQHLSITQEQAFVYFPKPGEDPDEIARKITYDGLGMARQVVIGARYTIHSLDTPAKQLNETLNMCLRSQESHIILKSDCHFFTIRRGLEPFAGRDVLSFESACIPGYYIVQRNYKFVLEKRQDTTKFDRDSSFVLHKITTHATTVQIMMIHHDMWFMCESSPWKRQSHYRGVELLYTSARHEFLDSCSFNIAPIPRGKDPKINCKNVLHVARPTIEIDRHPALVNETCVTVEFINKELITFKLITDVNNKEYLVSEGVFKLRVIVKRPELHPQVSFKAEDLKGERRILLNGDKTIAVVPKQQCDDFLSVEVSSSKG</sequence>
<protein>
    <recommendedName>
        <fullName evidence="4">PA14 domain-containing protein</fullName>
    </recommendedName>
</protein>
<feature type="chain" id="PRO_5002714701" description="PA14 domain-containing protein" evidence="3">
    <location>
        <begin position="28"/>
        <end position="757"/>
    </location>
</feature>
<dbReference type="PROSITE" id="PS51820">
    <property type="entry name" value="PA14"/>
    <property type="match status" value="1"/>
</dbReference>
<evidence type="ECO:0000259" key="4">
    <source>
        <dbReference type="PROSITE" id="PS51820"/>
    </source>
</evidence>
<dbReference type="HOGENOM" id="CLU_368157_0_0_1"/>
<organism evidence="5 6">
    <name type="scientific">Nematostella vectensis</name>
    <name type="common">Starlet sea anemone</name>
    <dbReference type="NCBI Taxonomy" id="45351"/>
    <lineage>
        <taxon>Eukaryota</taxon>
        <taxon>Metazoa</taxon>
        <taxon>Cnidaria</taxon>
        <taxon>Anthozoa</taxon>
        <taxon>Hexacorallia</taxon>
        <taxon>Actiniaria</taxon>
        <taxon>Edwardsiidae</taxon>
        <taxon>Nematostella</taxon>
    </lineage>
</organism>
<keyword evidence="1 3" id="KW-0732">Signal</keyword>
<name>A7SW08_NEMVE</name>
<feature type="signal peptide" evidence="3">
    <location>
        <begin position="1"/>
        <end position="27"/>
    </location>
</feature>
<dbReference type="InterPro" id="IPR052387">
    <property type="entry name" value="Fibrocystin"/>
</dbReference>
<dbReference type="PANTHER" id="PTHR46769:SF2">
    <property type="entry name" value="FIBROCYSTIN-L ISOFORM 2 PRECURSOR-RELATED"/>
    <property type="match status" value="1"/>
</dbReference>
<evidence type="ECO:0000256" key="3">
    <source>
        <dbReference type="SAM" id="SignalP"/>
    </source>
</evidence>
<dbReference type="InterPro" id="IPR007934">
    <property type="entry name" value="AbfB_ABD"/>
</dbReference>
<dbReference type="Gene3D" id="2.80.10.50">
    <property type="match status" value="1"/>
</dbReference>
<dbReference type="Pfam" id="PF05270">
    <property type="entry name" value="AbfB"/>
    <property type="match status" value="1"/>
</dbReference>
<dbReference type="STRING" id="45351.A7SW08"/>
<feature type="compositionally biased region" description="Polar residues" evidence="2">
    <location>
        <begin position="356"/>
        <end position="411"/>
    </location>
</feature>
<feature type="region of interest" description="Disordered" evidence="2">
    <location>
        <begin position="354"/>
        <end position="419"/>
    </location>
</feature>
<gene>
    <name evidence="5" type="ORF">NEMVEDRAFT_v1g218352</name>
</gene>
<dbReference type="Gene3D" id="2.60.120.1560">
    <property type="match status" value="1"/>
</dbReference>
<dbReference type="InParanoid" id="A7SW08"/>
<dbReference type="GO" id="GO:0046556">
    <property type="term" value="F:alpha-L-arabinofuranosidase activity"/>
    <property type="evidence" value="ECO:0007669"/>
    <property type="project" value="InterPro"/>
</dbReference>
<evidence type="ECO:0000256" key="2">
    <source>
        <dbReference type="SAM" id="MobiDB-lite"/>
    </source>
</evidence>
<dbReference type="PANTHER" id="PTHR46769">
    <property type="entry name" value="POLYCYSTIC KIDNEY AND HEPATIC DISEASE 1 (AUTOSOMAL RECESSIVE)-LIKE 1"/>
    <property type="match status" value="1"/>
</dbReference>
<dbReference type="EMBL" id="DS469849">
    <property type="protein sequence ID" value="EDO32108.1"/>
    <property type="molecule type" value="Genomic_DNA"/>
</dbReference>
<evidence type="ECO:0000313" key="5">
    <source>
        <dbReference type="EMBL" id="EDO32108.1"/>
    </source>
</evidence>
<dbReference type="Proteomes" id="UP000001593">
    <property type="component" value="Unassembled WGS sequence"/>
</dbReference>